<sequence>MKYRVGNRRGDVIWRDRHDMVRHALALSMPWFTFVNLSFALMVYGRNLIFPHFDAAIHIQQQVLPLIDGVMCAIMVASVALSIVCYRFQALSLSLSMVLLLAIGLMWSYSCYYFIVWWHLPSGWPLMVILMLSALAALYYHPRALLLFLFPLWVAALVFGTWLNPGARGHFLLMWILLTATLAGGWYILQRWFSEAWYRYQENRLLIARLDLLAHQDALTGTANRRAMESYLNQALTRQQPFALVMLDVDHFKQYNDHYGHQAGDGCLAAVARVLASSVRAPADLVARYGGEEFVVILPEASLAEAGQVADRIQASLQAAALPHVASQVSDQVTVSMGIAVSEGCHTVAQVISRADRALYRAKQQGRNQWQTEG</sequence>
<dbReference type="EMBL" id="CP001560">
    <property type="protein sequence ID" value="AFJ47223.1"/>
    <property type="molecule type" value="Genomic_DNA"/>
</dbReference>
<evidence type="ECO:0000256" key="4">
    <source>
        <dbReference type="ARBA" id="ARBA00023134"/>
    </source>
</evidence>
<feature type="domain" description="GGDEF" evidence="7">
    <location>
        <begin position="240"/>
        <end position="374"/>
    </location>
</feature>
<dbReference type="GO" id="GO:0052621">
    <property type="term" value="F:diguanylate cyclase activity"/>
    <property type="evidence" value="ECO:0007669"/>
    <property type="project" value="UniProtKB-EC"/>
</dbReference>
<gene>
    <name evidence="8" type="ordered locus">EBL_c21320</name>
</gene>
<keyword evidence="6" id="KW-1133">Transmembrane helix</keyword>
<dbReference type="STRING" id="630626.EBL_c21320"/>
<evidence type="ECO:0000256" key="5">
    <source>
        <dbReference type="ARBA" id="ARBA00034247"/>
    </source>
</evidence>
<dbReference type="InterPro" id="IPR033444">
    <property type="entry name" value="MASE5"/>
</dbReference>
<feature type="transmembrane region" description="Helical" evidence="6">
    <location>
        <begin position="169"/>
        <end position="189"/>
    </location>
</feature>
<organism evidence="8 9">
    <name type="scientific">Shimwellia blattae (strain ATCC 29907 / DSM 4481 / JCM 1650 / NBRC 105725 / CDC 9005-74)</name>
    <name type="common">Escherichia blattae</name>
    <dbReference type="NCBI Taxonomy" id="630626"/>
    <lineage>
        <taxon>Bacteria</taxon>
        <taxon>Pseudomonadati</taxon>
        <taxon>Pseudomonadota</taxon>
        <taxon>Gammaproteobacteria</taxon>
        <taxon>Enterobacterales</taxon>
        <taxon>Enterobacteriaceae</taxon>
        <taxon>Shimwellia</taxon>
    </lineage>
</organism>
<dbReference type="PROSITE" id="PS50887">
    <property type="entry name" value="GGDEF"/>
    <property type="match status" value="1"/>
</dbReference>
<dbReference type="EC" id="2.7.7.65" evidence="3"/>
<comment type="catalytic activity">
    <reaction evidence="5">
        <text>2 GTP = 3',3'-c-di-GMP + 2 diphosphate</text>
        <dbReference type="Rhea" id="RHEA:24898"/>
        <dbReference type="ChEBI" id="CHEBI:33019"/>
        <dbReference type="ChEBI" id="CHEBI:37565"/>
        <dbReference type="ChEBI" id="CHEBI:58805"/>
        <dbReference type="EC" id="2.7.7.65"/>
    </reaction>
</comment>
<dbReference type="Gene3D" id="3.30.70.270">
    <property type="match status" value="1"/>
</dbReference>
<keyword evidence="9" id="KW-1185">Reference proteome</keyword>
<dbReference type="InterPro" id="IPR050469">
    <property type="entry name" value="Diguanylate_Cyclase"/>
</dbReference>
<accession>I2B9L9</accession>
<dbReference type="RefSeq" id="WP_002443563.1">
    <property type="nucleotide sequence ID" value="NC_017910.1"/>
</dbReference>
<evidence type="ECO:0000256" key="6">
    <source>
        <dbReference type="SAM" id="Phobius"/>
    </source>
</evidence>
<dbReference type="PANTHER" id="PTHR45138">
    <property type="entry name" value="REGULATORY COMPONENTS OF SENSORY TRANSDUCTION SYSTEM"/>
    <property type="match status" value="1"/>
</dbReference>
<dbReference type="KEGG" id="ebt:EBL_c21320"/>
<evidence type="ECO:0000256" key="1">
    <source>
        <dbReference type="ARBA" id="ARBA00001946"/>
    </source>
</evidence>
<dbReference type="GO" id="GO:1902201">
    <property type="term" value="P:negative regulation of bacterial-type flagellum-dependent cell motility"/>
    <property type="evidence" value="ECO:0007669"/>
    <property type="project" value="TreeGrafter"/>
</dbReference>
<keyword evidence="6" id="KW-0472">Membrane</keyword>
<dbReference type="SUPFAM" id="SSF55073">
    <property type="entry name" value="Nucleotide cyclase"/>
    <property type="match status" value="1"/>
</dbReference>
<comment type="cofactor">
    <cofactor evidence="1">
        <name>Mg(2+)</name>
        <dbReference type="ChEBI" id="CHEBI:18420"/>
    </cofactor>
</comment>
<keyword evidence="6" id="KW-0812">Transmembrane</keyword>
<dbReference type="InterPro" id="IPR000160">
    <property type="entry name" value="GGDEF_dom"/>
</dbReference>
<dbReference type="Pfam" id="PF17178">
    <property type="entry name" value="MASE5"/>
    <property type="match status" value="1"/>
</dbReference>
<dbReference type="SMART" id="SM00267">
    <property type="entry name" value="GGDEF"/>
    <property type="match status" value="1"/>
</dbReference>
<dbReference type="PANTHER" id="PTHR45138:SF9">
    <property type="entry name" value="DIGUANYLATE CYCLASE DGCM-RELATED"/>
    <property type="match status" value="1"/>
</dbReference>
<dbReference type="Pfam" id="PF00990">
    <property type="entry name" value="GGDEF"/>
    <property type="match status" value="1"/>
</dbReference>
<dbReference type="AlphaFoldDB" id="I2B9L9"/>
<dbReference type="GO" id="GO:0005886">
    <property type="term" value="C:plasma membrane"/>
    <property type="evidence" value="ECO:0007669"/>
    <property type="project" value="TreeGrafter"/>
</dbReference>
<keyword evidence="4" id="KW-0342">GTP-binding</keyword>
<proteinExistence type="predicted"/>
<protein>
    <recommendedName>
        <fullName evidence="3">diguanylate cyclase</fullName>
        <ecNumber evidence="3">2.7.7.65</ecNumber>
    </recommendedName>
</protein>
<reference evidence="8 9" key="1">
    <citation type="journal article" date="2012" name="J. Bacteriol.">
        <title>Complete genome sequence of the B12-producing Shimwellia blattae strain DSM 4481, isolated from a cockroach.</title>
        <authorList>
            <person name="Brzuszkiewicz E."/>
            <person name="Waschkowitz T."/>
            <person name="Wiezer A."/>
            <person name="Daniel R."/>
        </authorList>
    </citation>
    <scope>NUCLEOTIDE SEQUENCE [LARGE SCALE GENOMIC DNA]</scope>
    <source>
        <strain evidence="9">ATCC 29907 / DSM 4481 / JCM 1650 / NBRC 105725 / CDC 9005-74</strain>
    </source>
</reference>
<feature type="transmembrane region" description="Helical" evidence="6">
    <location>
        <begin position="21"/>
        <end position="44"/>
    </location>
</feature>
<dbReference type="GO" id="GO:0005525">
    <property type="term" value="F:GTP binding"/>
    <property type="evidence" value="ECO:0007669"/>
    <property type="project" value="UniProtKB-KW"/>
</dbReference>
<dbReference type="OrthoDB" id="9812260at2"/>
<feature type="transmembrane region" description="Helical" evidence="6">
    <location>
        <begin position="64"/>
        <end position="86"/>
    </location>
</feature>
<keyword evidence="4" id="KW-0547">Nucleotide-binding</keyword>
<dbReference type="CDD" id="cd01949">
    <property type="entry name" value="GGDEF"/>
    <property type="match status" value="1"/>
</dbReference>
<dbReference type="NCBIfam" id="TIGR00254">
    <property type="entry name" value="GGDEF"/>
    <property type="match status" value="1"/>
</dbReference>
<dbReference type="eggNOG" id="COG3706">
    <property type="taxonomic scope" value="Bacteria"/>
</dbReference>
<dbReference type="HOGENOM" id="CLU_000445_11_2_6"/>
<evidence type="ECO:0000256" key="2">
    <source>
        <dbReference type="ARBA" id="ARBA00004665"/>
    </source>
</evidence>
<comment type="pathway">
    <text evidence="2">Purine metabolism; 3',5'-cyclic di-GMP biosynthesis.</text>
</comment>
<evidence type="ECO:0000256" key="3">
    <source>
        <dbReference type="ARBA" id="ARBA00012528"/>
    </source>
</evidence>
<evidence type="ECO:0000313" key="9">
    <source>
        <dbReference type="Proteomes" id="UP000001955"/>
    </source>
</evidence>
<dbReference type="Proteomes" id="UP000001955">
    <property type="component" value="Chromosome"/>
</dbReference>
<accession>K6VJB6</accession>
<feature type="transmembrane region" description="Helical" evidence="6">
    <location>
        <begin position="124"/>
        <end position="140"/>
    </location>
</feature>
<dbReference type="FunFam" id="3.30.70.270:FF:000001">
    <property type="entry name" value="Diguanylate cyclase domain protein"/>
    <property type="match status" value="1"/>
</dbReference>
<dbReference type="InterPro" id="IPR043128">
    <property type="entry name" value="Rev_trsase/Diguanyl_cyclase"/>
</dbReference>
<dbReference type="PATRIC" id="fig|630626.3.peg.2068"/>
<dbReference type="InterPro" id="IPR029787">
    <property type="entry name" value="Nucleotide_cyclase"/>
</dbReference>
<evidence type="ECO:0000259" key="7">
    <source>
        <dbReference type="PROSITE" id="PS50887"/>
    </source>
</evidence>
<evidence type="ECO:0000313" key="8">
    <source>
        <dbReference type="EMBL" id="AFJ47223.1"/>
    </source>
</evidence>
<dbReference type="GO" id="GO:0043709">
    <property type="term" value="P:cell adhesion involved in single-species biofilm formation"/>
    <property type="evidence" value="ECO:0007669"/>
    <property type="project" value="TreeGrafter"/>
</dbReference>
<feature type="transmembrane region" description="Helical" evidence="6">
    <location>
        <begin position="145"/>
        <end position="163"/>
    </location>
</feature>
<name>I2B9L9_SHIBC</name>